<dbReference type="PRINTS" id="PR00080">
    <property type="entry name" value="SDRFAMILY"/>
</dbReference>
<dbReference type="InterPro" id="IPR036291">
    <property type="entry name" value="NAD(P)-bd_dom_sf"/>
</dbReference>
<dbReference type="Proteomes" id="UP001387364">
    <property type="component" value="Chromosome"/>
</dbReference>
<dbReference type="SUPFAM" id="SSF51735">
    <property type="entry name" value="NAD(P)-binding Rossmann-fold domains"/>
    <property type="match status" value="1"/>
</dbReference>
<accession>A0ABZ2N7D2</accession>
<evidence type="ECO:0000313" key="2">
    <source>
        <dbReference type="EMBL" id="WXB93643.1"/>
    </source>
</evidence>
<dbReference type="InterPro" id="IPR020904">
    <property type="entry name" value="Sc_DH/Rdtase_CS"/>
</dbReference>
<sequence length="239" mass="26299">MQKTKVCIITGGTRGIGYHLSLGFHEAGYQVIALDMKQHKLLAEGIDFIETDVSIKENISRTFEQIKAQYGAVHVLINNAAISTFSKHISDISIEEFDSVIDVNLRGSFICAKEFIQANSGQDYGRIINIASTRWHQNEANWEAYGASKGGIVSLTNTLAVSLSDTPITVNAVSPGWIQVEGYEELSKKDHAQHPSGRVGKPQDIVNACLFLADKQNDFINGHNLVVDGGMTKKMIYEE</sequence>
<dbReference type="InterPro" id="IPR002347">
    <property type="entry name" value="SDR_fam"/>
</dbReference>
<dbReference type="RefSeq" id="WP_338753054.1">
    <property type="nucleotide sequence ID" value="NZ_CP147404.1"/>
</dbReference>
<organism evidence="2 3">
    <name type="scientific">Bacillus kandeliae</name>
    <dbReference type="NCBI Taxonomy" id="3129297"/>
    <lineage>
        <taxon>Bacteria</taxon>
        <taxon>Bacillati</taxon>
        <taxon>Bacillota</taxon>
        <taxon>Bacilli</taxon>
        <taxon>Bacillales</taxon>
        <taxon>Bacillaceae</taxon>
        <taxon>Bacillus</taxon>
    </lineage>
</organism>
<comment type="similarity">
    <text evidence="1">Belongs to the short-chain dehydrogenases/reductases (SDR) family.</text>
</comment>
<dbReference type="PRINTS" id="PR00081">
    <property type="entry name" value="GDHRDH"/>
</dbReference>
<dbReference type="Gene3D" id="3.40.50.720">
    <property type="entry name" value="NAD(P)-binding Rossmann-like Domain"/>
    <property type="match status" value="1"/>
</dbReference>
<protein>
    <submittedName>
        <fullName evidence="2">SDR family oxidoreductase</fullName>
    </submittedName>
</protein>
<dbReference type="Pfam" id="PF13561">
    <property type="entry name" value="adh_short_C2"/>
    <property type="match status" value="1"/>
</dbReference>
<evidence type="ECO:0000313" key="3">
    <source>
        <dbReference type="Proteomes" id="UP001387364"/>
    </source>
</evidence>
<dbReference type="PROSITE" id="PS00061">
    <property type="entry name" value="ADH_SHORT"/>
    <property type="match status" value="1"/>
</dbReference>
<dbReference type="EMBL" id="CP147404">
    <property type="protein sequence ID" value="WXB93643.1"/>
    <property type="molecule type" value="Genomic_DNA"/>
</dbReference>
<name>A0ABZ2N7D2_9BACI</name>
<proteinExistence type="inferred from homology"/>
<gene>
    <name evidence="2" type="ORF">WDJ61_03050</name>
</gene>
<reference evidence="2 3" key="1">
    <citation type="submission" date="2024-02" db="EMBL/GenBank/DDBJ databases">
        <title>Seven novel Bacillus-like species.</title>
        <authorList>
            <person name="Liu G."/>
        </authorList>
    </citation>
    <scope>NUCLEOTIDE SEQUENCE [LARGE SCALE GENOMIC DNA]</scope>
    <source>
        <strain evidence="2 3">FJAT-52991</strain>
    </source>
</reference>
<dbReference type="PANTHER" id="PTHR42760">
    <property type="entry name" value="SHORT-CHAIN DEHYDROGENASES/REDUCTASES FAMILY MEMBER"/>
    <property type="match status" value="1"/>
</dbReference>
<keyword evidence="3" id="KW-1185">Reference proteome</keyword>
<evidence type="ECO:0000256" key="1">
    <source>
        <dbReference type="ARBA" id="ARBA00006484"/>
    </source>
</evidence>